<comment type="subcellular location">
    <subcellularLocation>
        <location evidence="1">Mitochondrion membrane</location>
        <topology evidence="1">Multi-pass membrane protein</topology>
    </subcellularLocation>
</comment>
<dbReference type="Pfam" id="PF04082">
    <property type="entry name" value="Fungal_trans"/>
    <property type="match status" value="1"/>
</dbReference>
<dbReference type="PANTHER" id="PTHR45788:SF4">
    <property type="entry name" value="TRICARBOXYLATE TRANSPORT PROTEIN, MITOCHONDRIAL"/>
    <property type="match status" value="1"/>
</dbReference>
<feature type="repeat" description="Solcar" evidence="13">
    <location>
        <begin position="6"/>
        <end position="92"/>
    </location>
</feature>
<keyword evidence="7" id="KW-1133">Transmembrane helix</keyword>
<dbReference type="PROSITE" id="PS50920">
    <property type="entry name" value="SOLCAR"/>
    <property type="match status" value="3"/>
</dbReference>
<evidence type="ECO:0000313" key="16">
    <source>
        <dbReference type="EMBL" id="GMG27538.1"/>
    </source>
</evidence>
<proteinExistence type="inferred from homology"/>
<evidence type="ECO:0000259" key="15">
    <source>
        <dbReference type="Pfam" id="PF04082"/>
    </source>
</evidence>
<evidence type="ECO:0000256" key="12">
    <source>
        <dbReference type="ARBA" id="ARBA00023242"/>
    </source>
</evidence>
<reference evidence="16" key="1">
    <citation type="submission" date="2023-04" db="EMBL/GenBank/DDBJ databases">
        <title>Aspergillus oryzae NBRC 4228.</title>
        <authorList>
            <person name="Ichikawa N."/>
            <person name="Sato H."/>
            <person name="Tonouchi N."/>
        </authorList>
    </citation>
    <scope>NUCLEOTIDE SEQUENCE</scope>
    <source>
        <strain evidence="16">NBRC 4228</strain>
    </source>
</reference>
<dbReference type="Gene3D" id="1.50.40.10">
    <property type="entry name" value="Mitochondrial carrier domain"/>
    <property type="match status" value="1"/>
</dbReference>
<evidence type="ECO:0000256" key="2">
    <source>
        <dbReference type="ARBA" id="ARBA00006375"/>
    </source>
</evidence>
<dbReference type="GO" id="GO:0006843">
    <property type="term" value="P:mitochondrial citrate transmembrane transport"/>
    <property type="evidence" value="ECO:0007669"/>
    <property type="project" value="TreeGrafter"/>
</dbReference>
<evidence type="ECO:0000256" key="7">
    <source>
        <dbReference type="ARBA" id="ARBA00022989"/>
    </source>
</evidence>
<keyword evidence="8" id="KW-0805">Transcription regulation</keyword>
<dbReference type="InterPro" id="IPR049563">
    <property type="entry name" value="TXTP-like"/>
</dbReference>
<feature type="repeat" description="Solcar" evidence="13">
    <location>
        <begin position="202"/>
        <end position="288"/>
    </location>
</feature>
<evidence type="ECO:0000256" key="1">
    <source>
        <dbReference type="ARBA" id="ARBA00004225"/>
    </source>
</evidence>
<dbReference type="GO" id="GO:0006351">
    <property type="term" value="P:DNA-templated transcription"/>
    <property type="evidence" value="ECO:0007669"/>
    <property type="project" value="InterPro"/>
</dbReference>
<feature type="compositionally biased region" description="Polar residues" evidence="14">
    <location>
        <begin position="493"/>
        <end position="506"/>
    </location>
</feature>
<comment type="similarity">
    <text evidence="2">Belongs to the mitochondrial carrier (TC 2.A.29) family.</text>
</comment>
<dbReference type="GO" id="GO:0003677">
    <property type="term" value="F:DNA binding"/>
    <property type="evidence" value="ECO:0007669"/>
    <property type="project" value="InterPro"/>
</dbReference>
<feature type="repeat" description="Solcar" evidence="13">
    <location>
        <begin position="104"/>
        <end position="189"/>
    </location>
</feature>
<evidence type="ECO:0000256" key="5">
    <source>
        <dbReference type="ARBA" id="ARBA00022737"/>
    </source>
</evidence>
<dbReference type="GO" id="GO:0008270">
    <property type="term" value="F:zinc ion binding"/>
    <property type="evidence" value="ECO:0007669"/>
    <property type="project" value="InterPro"/>
</dbReference>
<evidence type="ECO:0000313" key="17">
    <source>
        <dbReference type="Proteomes" id="UP001165205"/>
    </source>
</evidence>
<evidence type="ECO:0000256" key="9">
    <source>
        <dbReference type="ARBA" id="ARBA00023128"/>
    </source>
</evidence>
<evidence type="ECO:0000256" key="4">
    <source>
        <dbReference type="ARBA" id="ARBA00022692"/>
    </source>
</evidence>
<evidence type="ECO:0000256" key="3">
    <source>
        <dbReference type="ARBA" id="ARBA00022448"/>
    </source>
</evidence>
<dbReference type="SUPFAM" id="SSF103506">
    <property type="entry name" value="Mitochondrial carrier"/>
    <property type="match status" value="1"/>
</dbReference>
<keyword evidence="9" id="KW-0496">Mitochondrion</keyword>
<feature type="region of interest" description="Disordered" evidence="14">
    <location>
        <begin position="978"/>
        <end position="1003"/>
    </location>
</feature>
<name>A0AAN5BQJ7_ASPOZ</name>
<feature type="region of interest" description="Disordered" evidence="14">
    <location>
        <begin position="493"/>
        <end position="518"/>
    </location>
</feature>
<dbReference type="InterPro" id="IPR023395">
    <property type="entry name" value="MCP_dom_sf"/>
</dbReference>
<keyword evidence="4 13" id="KW-0812">Transmembrane</keyword>
<evidence type="ECO:0000256" key="10">
    <source>
        <dbReference type="ARBA" id="ARBA00023136"/>
    </source>
</evidence>
<evidence type="ECO:0000256" key="14">
    <source>
        <dbReference type="SAM" id="MobiDB-lite"/>
    </source>
</evidence>
<dbReference type="PANTHER" id="PTHR45788">
    <property type="entry name" value="SUCCINATE/FUMARATE MITOCHONDRIAL TRANSPORTER-RELATED"/>
    <property type="match status" value="1"/>
</dbReference>
<keyword evidence="3" id="KW-0813">Transport</keyword>
<dbReference type="InterPro" id="IPR007219">
    <property type="entry name" value="XnlR_reg_dom"/>
</dbReference>
<organism evidence="16 17">
    <name type="scientific">Aspergillus oryzae</name>
    <name type="common">Yellow koji mold</name>
    <dbReference type="NCBI Taxonomy" id="5062"/>
    <lineage>
        <taxon>Eukaryota</taxon>
        <taxon>Fungi</taxon>
        <taxon>Dikarya</taxon>
        <taxon>Ascomycota</taxon>
        <taxon>Pezizomycotina</taxon>
        <taxon>Eurotiomycetes</taxon>
        <taxon>Eurotiomycetidae</taxon>
        <taxon>Eurotiales</taxon>
        <taxon>Aspergillaceae</taxon>
        <taxon>Aspergillus</taxon>
        <taxon>Aspergillus subgen. Circumdati</taxon>
    </lineage>
</organism>
<keyword evidence="6" id="KW-0999">Mitochondrion inner membrane</keyword>
<dbReference type="InterPro" id="IPR018108">
    <property type="entry name" value="MCP_transmembrane"/>
</dbReference>
<protein>
    <submittedName>
        <fullName evidence="16">Unnamed protein product</fullName>
    </submittedName>
</protein>
<keyword evidence="10 13" id="KW-0472">Membrane</keyword>
<accession>A0AAN5BQJ7</accession>
<evidence type="ECO:0000256" key="8">
    <source>
        <dbReference type="ARBA" id="ARBA00023015"/>
    </source>
</evidence>
<dbReference type="GO" id="GO:0031966">
    <property type="term" value="C:mitochondrial membrane"/>
    <property type="evidence" value="ECO:0007669"/>
    <property type="project" value="UniProtKB-SubCell"/>
</dbReference>
<dbReference type="AlphaFoldDB" id="A0AAN5BQJ7"/>
<feature type="domain" description="Xylanolytic transcriptional activator regulatory" evidence="15">
    <location>
        <begin position="539"/>
        <end position="724"/>
    </location>
</feature>
<keyword evidence="11" id="KW-0804">Transcription</keyword>
<dbReference type="Proteomes" id="UP001165205">
    <property type="component" value="Unassembled WGS sequence"/>
</dbReference>
<evidence type="ECO:0000256" key="13">
    <source>
        <dbReference type="PROSITE-ProRule" id="PRU00282"/>
    </source>
</evidence>
<dbReference type="CDD" id="cd12148">
    <property type="entry name" value="fungal_TF_MHR"/>
    <property type="match status" value="1"/>
</dbReference>
<keyword evidence="12" id="KW-0539">Nucleus</keyword>
<comment type="caution">
    <text evidence="16">The sequence shown here is derived from an EMBL/GenBank/DDBJ whole genome shotgun (WGS) entry which is preliminary data.</text>
</comment>
<keyword evidence="5" id="KW-0677">Repeat</keyword>
<feature type="region of interest" description="Disordered" evidence="14">
    <location>
        <begin position="404"/>
        <end position="447"/>
    </location>
</feature>
<dbReference type="EMBL" id="BSYA01000036">
    <property type="protein sequence ID" value="GMG27538.1"/>
    <property type="molecule type" value="Genomic_DNA"/>
</dbReference>
<dbReference type="Pfam" id="PF00153">
    <property type="entry name" value="Mito_carr"/>
    <property type="match status" value="3"/>
</dbReference>
<evidence type="ECO:0000256" key="6">
    <source>
        <dbReference type="ARBA" id="ARBA00022792"/>
    </source>
</evidence>
<dbReference type="GO" id="GO:0071913">
    <property type="term" value="F:citrate secondary active transmembrane transporter activity"/>
    <property type="evidence" value="ECO:0007669"/>
    <property type="project" value="TreeGrafter"/>
</dbReference>
<sequence>MPKKQVAPWQSIVAGAAAGGAESLLTYPTEYLKTRQQLLNPNAPKQSPVQLLTATVRQHGIRHLYTGSMAFCVSNASKSGIRFFAFDSAKKWMPTDSSSKVTSTGNMCAGLIAGVAESVLVVTPGETLKTKIIDDRAGAKVYKSASHAVRTILSTEGVSGLYRGTLPVTLKQSSNAMVRFTSYNFFLHHLTALTSTGAANGAPVWSTVVAGAMAGVVTVYVTMPFDTIKTRLQALDGAQRYRGSFHCLRSIVTTEGTLALWNGTTPRLTRLSSFIHLEWGYESLVNHMAPTEAEAAQPAPSKKVRLACRRCRAKRVKASNPQPISKDENYLTTPANVLPTSVMEVFQPVGTALGQVSRVLIFITRCYARINWLEQKLKEIDPQFDLSEGPAVDMTSAGETIIPRRPAISTNGAGQERAHAPSPVLESAEHPLVEATTSSKRSYSMAEGPEVEQPIFVELGMLSLHSDSRQKHYLGSSSGLLFTRLIGIDSERSSTASPELVSTSSRSGHRRRLAPGRSQSREAYQALYDRLREEASALLEVYFQVIHVDHPFLHPHSICNAYRALRDCADLGCNGHIGSNGWIDTINTFPYNGRYDITAGNEITPISVFTATFHVFMVFSLAATVMTRNRSFDHSPDKYYRIAMSAASECFCSISVPALQGVLLLMVQGLIGPAAINIWTLSYIATSHCIDLGLHREPTDYSEFTPTALTIRRLIFHTVYSLDRPLGIRDETFDVRWPKFEEIQEFTYPADQSNELDIQLPSPETVALCIYRFRVDSYISEIKLLFYRLPAQGDAMIWPTDPASIQQRIKAKLDDWLAQTASLRPTSNMQDIEDGEVKFHCEQLKLESLYHSAITLLFQPSQVFRSPSRNALHLCYQSCRRRLRIYKYLNHEEKLHYTWRHVHGIFSSGATIVYCFWASRDLLETIPFSEALSDLRTCSNLLSVGSQWWPSLRRGKDSFDNMVDLTIKRLSQLQSLSQLQPPSRTQRRRIVQSTDPPPLASNIGSMSDMVNTHMGVPVLDYHHAVVYDSVSSVDTTATAAGTVRTESYPEHHVENEPDRFLSQVGSLLPAGSGQSTIDAAMEGFLVEYLHGDWGWDPFSSSMENPEYP</sequence>
<gene>
    <name evidence="16" type="ORF">Aory04_000414500</name>
</gene>
<evidence type="ECO:0000256" key="11">
    <source>
        <dbReference type="ARBA" id="ARBA00023163"/>
    </source>
</evidence>